<keyword evidence="1" id="KW-0472">Membrane</keyword>
<keyword evidence="1" id="KW-1133">Transmembrane helix</keyword>
<sequence>MITILIKKFIITSTILLIIIIGDSIPIPETISFNNKDIYGLFYIGIDSYINANLLVHLYIFFSPKLKKLKNESDPYLHTFIEKSTKIITITLIIFKSIFASLFLKKFIPEYTFTNFSSIFLSFLTGASILLLFNELITKYGLGNGTNIIASYKIVKEIVSVLLSLTKITKSEKTSLLGISFIIFYLSFSLAEYYKKIPLVLGERLEQLEIQKKFNFYLPLSLNQAGMSSISFASSILKFIPLIGRVKILYPIFIILFGCFFNFFYTIFLIDLVGIFIRFKSLSILVKHSQSHDQSINIILKEFIILITIAPLITSIITILPSFLGTKYNLNILLLFDSSEIYTLISSLSSIYIDIESTYLLNKSIY</sequence>
<reference evidence="2" key="1">
    <citation type="submission" date="2018-02" db="EMBL/GenBank/DDBJ databases">
        <title>Evolution and diversity of non-photosynthetic diatom plastid genomes.</title>
        <authorList>
            <person name="Kamikawa R."/>
            <person name="Ishii K."/>
        </authorList>
    </citation>
    <scope>NUCLEOTIDE SEQUENCE</scope>
    <source>
        <strain evidence="2">PL1-4</strain>
    </source>
</reference>
<protein>
    <submittedName>
        <fullName evidence="2">Preprotein translocase subunit Y</fullName>
    </submittedName>
</protein>
<dbReference type="InterPro" id="IPR023201">
    <property type="entry name" value="SecY_dom_sf"/>
</dbReference>
<dbReference type="InterPro" id="IPR002208">
    <property type="entry name" value="SecY/SEC61-alpha"/>
</dbReference>
<feature type="transmembrane region" description="Helical" evidence="1">
    <location>
        <begin position="248"/>
        <end position="277"/>
    </location>
</feature>
<feature type="transmembrane region" description="Helical" evidence="1">
    <location>
        <begin position="175"/>
        <end position="194"/>
    </location>
</feature>
<gene>
    <name evidence="2" type="primary">secY</name>
</gene>
<dbReference type="GO" id="GO:0015031">
    <property type="term" value="P:protein transport"/>
    <property type="evidence" value="ECO:0007669"/>
    <property type="project" value="InterPro"/>
</dbReference>
<feature type="transmembrane region" description="Helical" evidence="1">
    <location>
        <begin position="116"/>
        <end position="137"/>
    </location>
</feature>
<dbReference type="Pfam" id="PF00344">
    <property type="entry name" value="SecY"/>
    <property type="match status" value="1"/>
</dbReference>
<keyword evidence="2" id="KW-0934">Plastid</keyword>
<dbReference type="AlphaFoldDB" id="A0A2Z5ZAD1"/>
<feature type="transmembrane region" description="Helical" evidence="1">
    <location>
        <begin position="40"/>
        <end position="62"/>
    </location>
</feature>
<dbReference type="SUPFAM" id="SSF103491">
    <property type="entry name" value="Preprotein translocase SecY subunit"/>
    <property type="match status" value="1"/>
</dbReference>
<keyword evidence="1" id="KW-0812">Transmembrane</keyword>
<feature type="transmembrane region" description="Helical" evidence="1">
    <location>
        <begin position="87"/>
        <end position="104"/>
    </location>
</feature>
<dbReference type="PIRSF" id="PIRSF004557">
    <property type="entry name" value="SecY"/>
    <property type="match status" value="1"/>
</dbReference>
<dbReference type="GO" id="GO:0016020">
    <property type="term" value="C:membrane"/>
    <property type="evidence" value="ECO:0007669"/>
    <property type="project" value="InterPro"/>
</dbReference>
<organism evidence="2">
    <name type="scientific">Nitzschia sp. PL1-4</name>
    <dbReference type="NCBI Taxonomy" id="2083272"/>
    <lineage>
        <taxon>Eukaryota</taxon>
        <taxon>Sar</taxon>
        <taxon>Stramenopiles</taxon>
        <taxon>Ochrophyta</taxon>
        <taxon>Bacillariophyta</taxon>
        <taxon>Bacillariophyceae</taxon>
        <taxon>Bacillariophycidae</taxon>
        <taxon>Bacillariales</taxon>
        <taxon>Bacillariaceae</taxon>
        <taxon>Nitzschia</taxon>
    </lineage>
</organism>
<dbReference type="PRINTS" id="PR00303">
    <property type="entry name" value="SECYTRNLCASE"/>
</dbReference>
<evidence type="ECO:0000313" key="2">
    <source>
        <dbReference type="EMBL" id="BBC77569.1"/>
    </source>
</evidence>
<proteinExistence type="predicted"/>
<dbReference type="Gene3D" id="1.10.3370.10">
    <property type="entry name" value="SecY subunit domain"/>
    <property type="match status" value="1"/>
</dbReference>
<geneLocation type="plastid" evidence="2"/>
<dbReference type="EMBL" id="AP018506">
    <property type="protein sequence ID" value="BBC77569.1"/>
    <property type="molecule type" value="Genomic_DNA"/>
</dbReference>
<feature type="transmembrane region" description="Helical" evidence="1">
    <location>
        <begin position="298"/>
        <end position="321"/>
    </location>
</feature>
<evidence type="ECO:0000256" key="1">
    <source>
        <dbReference type="SAM" id="Phobius"/>
    </source>
</evidence>
<accession>A0A2Z5ZAD1</accession>
<name>A0A2Z5ZAD1_9STRA</name>